<evidence type="ECO:0000256" key="1">
    <source>
        <dbReference type="SAM" id="MobiDB-lite"/>
    </source>
</evidence>
<dbReference type="Proteomes" id="UP001219525">
    <property type="component" value="Unassembled WGS sequence"/>
</dbReference>
<dbReference type="EMBL" id="JARJCW010000022">
    <property type="protein sequence ID" value="KAJ7212972.1"/>
    <property type="molecule type" value="Genomic_DNA"/>
</dbReference>
<evidence type="ECO:0000313" key="3">
    <source>
        <dbReference type="EMBL" id="KAJ7212972.1"/>
    </source>
</evidence>
<dbReference type="AlphaFoldDB" id="A0AAD6VH79"/>
<comment type="caution">
    <text evidence="3">The sequence shown here is derived from an EMBL/GenBank/DDBJ whole genome shotgun (WGS) entry which is preliminary data.</text>
</comment>
<proteinExistence type="predicted"/>
<sequence>MLPVSLLALCAYGAAAASTPTAASSNYTVASGWFAAWHVADVPLSSVLWSKYTHMVYAFATPTADPKTIFLAESDEDARRRRRELGLEWSVMGRDAQLRTSETDSVSQGIELLKLKLKGSISGVWSRQSVTAAAEPMANGQPMPNADEQVGLLRRSEVLQHAEETGASLLEPSEMVQYAASQYLLYAPAEAKVSGSGSGSDTTATNVNTNGKGPNKRVHLELTPLPEEGDGDGAVHGVQSSPSRSLSDLPTAPARKQTRSNGDELEVAAGAAPNTRVEAWGY</sequence>
<protein>
    <submittedName>
        <fullName evidence="3">Uncharacterized protein</fullName>
    </submittedName>
</protein>
<keyword evidence="4" id="KW-1185">Reference proteome</keyword>
<keyword evidence="2" id="KW-0732">Signal</keyword>
<evidence type="ECO:0000313" key="4">
    <source>
        <dbReference type="Proteomes" id="UP001219525"/>
    </source>
</evidence>
<gene>
    <name evidence="3" type="ORF">GGX14DRAFT_696902</name>
</gene>
<dbReference type="SUPFAM" id="SSF51445">
    <property type="entry name" value="(Trans)glycosidases"/>
    <property type="match status" value="1"/>
</dbReference>
<feature type="compositionally biased region" description="Polar residues" evidence="1">
    <location>
        <begin position="201"/>
        <end position="212"/>
    </location>
</feature>
<name>A0AAD6VH79_9AGAR</name>
<organism evidence="3 4">
    <name type="scientific">Mycena pura</name>
    <dbReference type="NCBI Taxonomy" id="153505"/>
    <lineage>
        <taxon>Eukaryota</taxon>
        <taxon>Fungi</taxon>
        <taxon>Dikarya</taxon>
        <taxon>Basidiomycota</taxon>
        <taxon>Agaricomycotina</taxon>
        <taxon>Agaricomycetes</taxon>
        <taxon>Agaricomycetidae</taxon>
        <taxon>Agaricales</taxon>
        <taxon>Marasmiineae</taxon>
        <taxon>Mycenaceae</taxon>
        <taxon>Mycena</taxon>
    </lineage>
</organism>
<dbReference type="InterPro" id="IPR017853">
    <property type="entry name" value="GH"/>
</dbReference>
<feature type="compositionally biased region" description="Polar residues" evidence="1">
    <location>
        <begin position="238"/>
        <end position="248"/>
    </location>
</feature>
<evidence type="ECO:0000256" key="2">
    <source>
        <dbReference type="SAM" id="SignalP"/>
    </source>
</evidence>
<accession>A0AAD6VH79</accession>
<feature type="signal peptide" evidence="2">
    <location>
        <begin position="1"/>
        <end position="16"/>
    </location>
</feature>
<reference evidence="3" key="1">
    <citation type="submission" date="2023-03" db="EMBL/GenBank/DDBJ databases">
        <title>Massive genome expansion in bonnet fungi (Mycena s.s.) driven by repeated elements and novel gene families across ecological guilds.</title>
        <authorList>
            <consortium name="Lawrence Berkeley National Laboratory"/>
            <person name="Harder C.B."/>
            <person name="Miyauchi S."/>
            <person name="Viragh M."/>
            <person name="Kuo A."/>
            <person name="Thoen E."/>
            <person name="Andreopoulos B."/>
            <person name="Lu D."/>
            <person name="Skrede I."/>
            <person name="Drula E."/>
            <person name="Henrissat B."/>
            <person name="Morin E."/>
            <person name="Kohler A."/>
            <person name="Barry K."/>
            <person name="LaButti K."/>
            <person name="Morin E."/>
            <person name="Salamov A."/>
            <person name="Lipzen A."/>
            <person name="Mereny Z."/>
            <person name="Hegedus B."/>
            <person name="Baldrian P."/>
            <person name="Stursova M."/>
            <person name="Weitz H."/>
            <person name="Taylor A."/>
            <person name="Grigoriev I.V."/>
            <person name="Nagy L.G."/>
            <person name="Martin F."/>
            <person name="Kauserud H."/>
        </authorList>
    </citation>
    <scope>NUCLEOTIDE SEQUENCE</scope>
    <source>
        <strain evidence="3">9144</strain>
    </source>
</reference>
<feature type="chain" id="PRO_5042293614" evidence="2">
    <location>
        <begin position="17"/>
        <end position="282"/>
    </location>
</feature>
<feature type="region of interest" description="Disordered" evidence="1">
    <location>
        <begin position="192"/>
        <end position="282"/>
    </location>
</feature>